<dbReference type="EMBL" id="BART01001710">
    <property type="protein sequence ID" value="GAG72640.1"/>
    <property type="molecule type" value="Genomic_DNA"/>
</dbReference>
<keyword evidence="2" id="KW-0808">Transferase</keyword>
<proteinExistence type="predicted"/>
<accession>X0ZS88</accession>
<evidence type="ECO:0000256" key="1">
    <source>
        <dbReference type="ARBA" id="ARBA00022676"/>
    </source>
</evidence>
<evidence type="ECO:0000256" key="2">
    <source>
        <dbReference type="ARBA" id="ARBA00022679"/>
    </source>
</evidence>
<gene>
    <name evidence="3" type="ORF">S01H4_05780</name>
</gene>
<reference evidence="3" key="1">
    <citation type="journal article" date="2014" name="Front. Microbiol.">
        <title>High frequency of phylogenetically diverse reductive dehalogenase-homologous genes in deep subseafloor sedimentary metagenomes.</title>
        <authorList>
            <person name="Kawai M."/>
            <person name="Futagami T."/>
            <person name="Toyoda A."/>
            <person name="Takaki Y."/>
            <person name="Nishi S."/>
            <person name="Hori S."/>
            <person name="Arai W."/>
            <person name="Tsubouchi T."/>
            <person name="Morono Y."/>
            <person name="Uchiyama I."/>
            <person name="Ito T."/>
            <person name="Fujiyama A."/>
            <person name="Inagaki F."/>
            <person name="Takami H."/>
        </authorList>
    </citation>
    <scope>NUCLEOTIDE SEQUENCE</scope>
    <source>
        <strain evidence="3">Expedition CK06-06</strain>
    </source>
</reference>
<name>X0ZS88_9ZZZZ</name>
<dbReference type="SUPFAM" id="SSF75005">
    <property type="entry name" value="Arabinanase/levansucrase/invertase"/>
    <property type="match status" value="1"/>
</dbReference>
<dbReference type="Pfam" id="PF04041">
    <property type="entry name" value="Glyco_hydro_130"/>
    <property type="match status" value="1"/>
</dbReference>
<dbReference type="PANTHER" id="PTHR34106:SF5">
    <property type="entry name" value="GLYCOSIDASE"/>
    <property type="match status" value="1"/>
</dbReference>
<keyword evidence="1" id="KW-0328">Glycosyltransferase</keyword>
<dbReference type="GO" id="GO:0016757">
    <property type="term" value="F:glycosyltransferase activity"/>
    <property type="evidence" value="ECO:0007669"/>
    <property type="project" value="UniProtKB-KW"/>
</dbReference>
<organism evidence="3">
    <name type="scientific">marine sediment metagenome</name>
    <dbReference type="NCBI Taxonomy" id="412755"/>
    <lineage>
        <taxon>unclassified sequences</taxon>
        <taxon>metagenomes</taxon>
        <taxon>ecological metagenomes</taxon>
    </lineage>
</organism>
<evidence type="ECO:0000313" key="3">
    <source>
        <dbReference type="EMBL" id="GAG72640.1"/>
    </source>
</evidence>
<dbReference type="InterPro" id="IPR023296">
    <property type="entry name" value="Glyco_hydro_beta-prop_sf"/>
</dbReference>
<evidence type="ECO:0008006" key="4">
    <source>
        <dbReference type="Google" id="ProtNLM"/>
    </source>
</evidence>
<sequence>MDQLNLSEFMNKKSDYNRTQELREKINQLFKNSVLRNSLEIELKGGILWGKEVELGENVQVEKGAAILGKTKILKGKIEKSAIVIDCIIQEIEAKSKSMLFLVEQLDEEKVKTEKEQFLTDLIILDKGIIRKARVYSKIGEIIKNKIFNIDGREITFNKLLEFSNFEVFYISGSSYQFRKKLFDQPLNILFEKVGILKRYEGNPILKPISENYWEAKLVYNPAAIRIDGVTYIIYRTLGNDNISRLGLAWSRDGINIDGRLNYPIFTPDTEYELDETEVLKNRDREKGGCEDPRLTLIGDRIYMTYSAYSDVLQIAMASIKIQDFINIPHTPKSEIKKKWIKYGPLFSNVYDRNAVLFPEKIDGKYVLLRRPIRGEIRNIYHRLNP</sequence>
<dbReference type="PANTHER" id="PTHR34106">
    <property type="entry name" value="GLYCOSIDASE"/>
    <property type="match status" value="1"/>
</dbReference>
<dbReference type="InterPro" id="IPR007184">
    <property type="entry name" value="Mannoside_phosphorylase"/>
</dbReference>
<protein>
    <recommendedName>
        <fullName evidence="4">Glycosidase</fullName>
    </recommendedName>
</protein>
<dbReference type="Gene3D" id="2.115.10.20">
    <property type="entry name" value="Glycosyl hydrolase domain, family 43"/>
    <property type="match status" value="1"/>
</dbReference>
<dbReference type="AlphaFoldDB" id="X0ZS88"/>
<comment type="caution">
    <text evidence="3">The sequence shown here is derived from an EMBL/GenBank/DDBJ whole genome shotgun (WGS) entry which is preliminary data.</text>
</comment>